<name>A0A0H5Q7K0_9ZZZZ</name>
<dbReference type="AlphaFoldDB" id="A0A0H5Q7K0"/>
<accession>A0A0H5Q7K0</accession>
<protein>
    <submittedName>
        <fullName evidence="1">Uncharacterized protein</fullName>
    </submittedName>
</protein>
<sequence length="87" mass="9155">MQRGIIGVVSGLASTVLQIAIGGPVARFGVVGGCRVPGCARRRLAGHVWPAAPSNVHEERAELAGYSQTCDDVINQVGDRDLFLFPP</sequence>
<reference evidence="1" key="2">
    <citation type="submission" date="2015-07" db="EMBL/GenBank/DDBJ databases">
        <title>Plasmids, circular viruses and viroids from rat gut.</title>
        <authorList>
            <person name="Jorgensen T.J."/>
            <person name="Hansen M.A."/>
            <person name="Xu Z."/>
            <person name="Tabak M.A."/>
            <person name="Sorensen S.J."/>
            <person name="Hansen L.H."/>
        </authorList>
    </citation>
    <scope>NUCLEOTIDE SEQUENCE</scope>
    <source>
        <strain evidence="1">RGFK1514</strain>
    </source>
</reference>
<organism evidence="1">
    <name type="scientific">uncultured prokaryote</name>
    <dbReference type="NCBI Taxonomy" id="198431"/>
    <lineage>
        <taxon>unclassified sequences</taxon>
        <taxon>environmental samples</taxon>
    </lineage>
</organism>
<proteinExistence type="predicted"/>
<reference evidence="1" key="1">
    <citation type="submission" date="2015-06" db="EMBL/GenBank/DDBJ databases">
        <authorList>
            <person name="Joergensen T."/>
        </authorList>
    </citation>
    <scope>NUCLEOTIDE SEQUENCE</scope>
    <source>
        <strain evidence="1">RGFK1514</strain>
    </source>
</reference>
<evidence type="ECO:0000313" key="1">
    <source>
        <dbReference type="EMBL" id="CRY97369.1"/>
    </source>
</evidence>
<dbReference type="EMBL" id="LN854050">
    <property type="protein sequence ID" value="CRY97369.1"/>
    <property type="molecule type" value="Genomic_DNA"/>
</dbReference>